<accession>A0ABT0KHF5</accession>
<dbReference type="RefSeq" id="WP_248947356.1">
    <property type="nucleotide sequence ID" value="NZ_CBCSGY010000016.1"/>
</dbReference>
<sequence length="228" mass="25543">MSKKYGIAVLKAALVSLEKRTIQYVIDEAMACANKPDVSEFVRDVITKAMQRCWRKAVMRERIATQIVVLETGSEEQATVQGADAPKTNCNVQPEPVLVASFKAYNVYDLRQHVMSVSRRQADSLEFAMEYKSRSHGIQYKMFKLSSVAAYAAQYNEDEAEAVARARSFGHELYFMVPLGCSLTSQKRSHANKYLVKPNQLISFDGQLLRVEPASNKNIKLVPIGEAA</sequence>
<comment type="caution">
    <text evidence="1">The sequence shown here is derived from an EMBL/GenBank/DDBJ whole genome shotgun (WGS) entry which is preliminary data.</text>
</comment>
<dbReference type="EMBL" id="JAGQDC010000021">
    <property type="protein sequence ID" value="MCL1031352.1"/>
    <property type="molecule type" value="Genomic_DNA"/>
</dbReference>
<name>A0ABT0KHF5_9GAMM</name>
<reference evidence="1" key="1">
    <citation type="submission" date="2021-04" db="EMBL/GenBank/DDBJ databases">
        <title>Genome sequence of Serratia sp. arafor3.</title>
        <authorList>
            <person name="Besaury L."/>
        </authorList>
    </citation>
    <scope>NUCLEOTIDE SEQUENCE</scope>
    <source>
        <strain evidence="1">Arafor3</strain>
    </source>
</reference>
<evidence type="ECO:0000313" key="2">
    <source>
        <dbReference type="Proteomes" id="UP001165275"/>
    </source>
</evidence>
<protein>
    <submittedName>
        <fullName evidence="1">Uncharacterized protein</fullName>
    </submittedName>
</protein>
<keyword evidence="2" id="KW-1185">Reference proteome</keyword>
<organism evidence="1 2">
    <name type="scientific">Serratia silvae</name>
    <dbReference type="NCBI Taxonomy" id="2824122"/>
    <lineage>
        <taxon>Bacteria</taxon>
        <taxon>Pseudomonadati</taxon>
        <taxon>Pseudomonadota</taxon>
        <taxon>Gammaproteobacteria</taxon>
        <taxon>Enterobacterales</taxon>
        <taxon>Yersiniaceae</taxon>
        <taxon>Serratia</taxon>
    </lineage>
</organism>
<proteinExistence type="predicted"/>
<evidence type="ECO:0000313" key="1">
    <source>
        <dbReference type="EMBL" id="MCL1031352.1"/>
    </source>
</evidence>
<gene>
    <name evidence="1" type="ORF">KAJ71_20365</name>
</gene>
<dbReference type="Proteomes" id="UP001165275">
    <property type="component" value="Unassembled WGS sequence"/>
</dbReference>